<evidence type="ECO:0000313" key="2">
    <source>
        <dbReference type="Proteomes" id="UP001295740"/>
    </source>
</evidence>
<evidence type="ECO:0000313" key="1">
    <source>
        <dbReference type="EMBL" id="CAJ2502608.1"/>
    </source>
</evidence>
<dbReference type="EMBL" id="CAUWAG010000004">
    <property type="protein sequence ID" value="CAJ2502608.1"/>
    <property type="molecule type" value="Genomic_DNA"/>
</dbReference>
<dbReference type="AlphaFoldDB" id="A0AAI8YFE7"/>
<reference evidence="1" key="1">
    <citation type="submission" date="2023-10" db="EMBL/GenBank/DDBJ databases">
        <authorList>
            <person name="Hackl T."/>
        </authorList>
    </citation>
    <scope>NUCLEOTIDE SEQUENCE</scope>
</reference>
<accession>A0AAI8YFE7</accession>
<keyword evidence="2" id="KW-1185">Reference proteome</keyword>
<organism evidence="1 2">
    <name type="scientific">Anthostomella pinea</name>
    <dbReference type="NCBI Taxonomy" id="933095"/>
    <lineage>
        <taxon>Eukaryota</taxon>
        <taxon>Fungi</taxon>
        <taxon>Dikarya</taxon>
        <taxon>Ascomycota</taxon>
        <taxon>Pezizomycotina</taxon>
        <taxon>Sordariomycetes</taxon>
        <taxon>Xylariomycetidae</taxon>
        <taxon>Xylariales</taxon>
        <taxon>Xylariaceae</taxon>
        <taxon>Anthostomella</taxon>
    </lineage>
</organism>
<protein>
    <submittedName>
        <fullName evidence="1">Uu.00g100020.m01.CDS01</fullName>
    </submittedName>
</protein>
<gene>
    <name evidence="1" type="ORF">KHLLAP_LOCUS3076</name>
</gene>
<comment type="caution">
    <text evidence="1">The sequence shown here is derived from an EMBL/GenBank/DDBJ whole genome shotgun (WGS) entry which is preliminary data.</text>
</comment>
<name>A0AAI8YFE7_9PEZI</name>
<sequence length="60" mass="6254">MKEIAEIFDGIQVANQVVAEVEKGRGHGDGSAIRKDTDVVIGGKGAAANTVDEVKAKRCT</sequence>
<dbReference type="Proteomes" id="UP001295740">
    <property type="component" value="Unassembled WGS sequence"/>
</dbReference>
<proteinExistence type="predicted"/>